<organism evidence="2 3">
    <name type="scientific">Protomyces lactucae-debilis</name>
    <dbReference type="NCBI Taxonomy" id="2754530"/>
    <lineage>
        <taxon>Eukaryota</taxon>
        <taxon>Fungi</taxon>
        <taxon>Dikarya</taxon>
        <taxon>Ascomycota</taxon>
        <taxon>Taphrinomycotina</taxon>
        <taxon>Taphrinomycetes</taxon>
        <taxon>Taphrinales</taxon>
        <taxon>Protomycetaceae</taxon>
        <taxon>Protomyces</taxon>
    </lineage>
</organism>
<sequence>MKQWTLLFLSMPLVHLVSTEATVRNNAPGQKVTFELKRYYSKAYYAQWNPNSYWDMRSCYQEICTKAAGSPNDGIQDILNGFRSLCSYGHLPPTQIGHVDTYWPTKGLKVQEVKTYCLCTTQLVFDKLTVDWAKGARCNPEEISKRLKEHLMNLDHGFRDGSQILSITWLASE</sequence>
<dbReference type="RefSeq" id="XP_040727556.1">
    <property type="nucleotide sequence ID" value="XM_040866450.1"/>
</dbReference>
<dbReference type="AlphaFoldDB" id="A0A1Y2FST1"/>
<evidence type="ECO:0000313" key="2">
    <source>
        <dbReference type="EMBL" id="ORY86374.1"/>
    </source>
</evidence>
<feature type="chain" id="PRO_5013096105" evidence="1">
    <location>
        <begin position="20"/>
        <end position="173"/>
    </location>
</feature>
<proteinExistence type="predicted"/>
<protein>
    <submittedName>
        <fullName evidence="2">Uncharacterized protein</fullName>
    </submittedName>
</protein>
<evidence type="ECO:0000256" key="1">
    <source>
        <dbReference type="SAM" id="SignalP"/>
    </source>
</evidence>
<comment type="caution">
    <text evidence="2">The sequence shown here is derived from an EMBL/GenBank/DDBJ whole genome shotgun (WGS) entry which is preliminary data.</text>
</comment>
<dbReference type="Proteomes" id="UP000193685">
    <property type="component" value="Unassembled WGS sequence"/>
</dbReference>
<reference evidence="2 3" key="1">
    <citation type="submission" date="2016-07" db="EMBL/GenBank/DDBJ databases">
        <title>Pervasive Adenine N6-methylation of Active Genes in Fungi.</title>
        <authorList>
            <consortium name="DOE Joint Genome Institute"/>
            <person name="Mondo S.J."/>
            <person name="Dannebaum R.O."/>
            <person name="Kuo R.C."/>
            <person name="Labutti K."/>
            <person name="Haridas S."/>
            <person name="Kuo A."/>
            <person name="Salamov A."/>
            <person name="Ahrendt S.R."/>
            <person name="Lipzen A."/>
            <person name="Sullivan W."/>
            <person name="Andreopoulos W.B."/>
            <person name="Clum A."/>
            <person name="Lindquist E."/>
            <person name="Daum C."/>
            <person name="Ramamoorthy G.K."/>
            <person name="Gryganskyi A."/>
            <person name="Culley D."/>
            <person name="Magnuson J.K."/>
            <person name="James T.Y."/>
            <person name="O'Malley M.A."/>
            <person name="Stajich J.E."/>
            <person name="Spatafora J.W."/>
            <person name="Visel A."/>
            <person name="Grigoriev I.V."/>
        </authorList>
    </citation>
    <scope>NUCLEOTIDE SEQUENCE [LARGE SCALE GENOMIC DNA]</scope>
    <source>
        <strain evidence="2 3">12-1054</strain>
    </source>
</reference>
<evidence type="ECO:0000313" key="3">
    <source>
        <dbReference type="Proteomes" id="UP000193685"/>
    </source>
</evidence>
<dbReference type="EMBL" id="MCFI01000003">
    <property type="protein sequence ID" value="ORY86374.1"/>
    <property type="molecule type" value="Genomic_DNA"/>
</dbReference>
<feature type="signal peptide" evidence="1">
    <location>
        <begin position="1"/>
        <end position="19"/>
    </location>
</feature>
<gene>
    <name evidence="2" type="ORF">BCR37DRAFT_218940</name>
</gene>
<keyword evidence="1" id="KW-0732">Signal</keyword>
<dbReference type="GeneID" id="63783049"/>
<keyword evidence="3" id="KW-1185">Reference proteome</keyword>
<name>A0A1Y2FST1_PROLT</name>
<accession>A0A1Y2FST1</accession>